<comment type="caution">
    <text evidence="1">The sequence shown here is derived from an EMBL/GenBank/DDBJ whole genome shotgun (WGS) entry which is preliminary data.</text>
</comment>
<reference evidence="1 2" key="1">
    <citation type="submission" date="2024-04" db="EMBL/GenBank/DDBJ databases">
        <title>Tritrichomonas musculus Genome.</title>
        <authorList>
            <person name="Alves-Ferreira E."/>
            <person name="Grigg M."/>
            <person name="Lorenzi H."/>
            <person name="Galac M."/>
        </authorList>
    </citation>
    <scope>NUCLEOTIDE SEQUENCE [LARGE SCALE GENOMIC DNA]</scope>
    <source>
        <strain evidence="1 2">EAF2021</strain>
    </source>
</reference>
<dbReference type="EMBL" id="JAPFFF010000009">
    <property type="protein sequence ID" value="KAK8882727.1"/>
    <property type="molecule type" value="Genomic_DNA"/>
</dbReference>
<sequence>MKKGPLSEVEKVKILTSIASLHSPKYKMIGEAMNRSPETIKKFNYQYQKTQQLFPQRGRHPIIDTCIKEGIIGSVQAFPLQKLEDISDDFQVSPSKVKGILNENKIDYFTQTPI</sequence>
<keyword evidence="2" id="KW-1185">Reference proteome</keyword>
<evidence type="ECO:0000313" key="2">
    <source>
        <dbReference type="Proteomes" id="UP001470230"/>
    </source>
</evidence>
<feature type="non-terminal residue" evidence="1">
    <location>
        <position position="114"/>
    </location>
</feature>
<dbReference type="Proteomes" id="UP001470230">
    <property type="component" value="Unassembled WGS sequence"/>
</dbReference>
<gene>
    <name evidence="1" type="ORF">M9Y10_045368</name>
</gene>
<evidence type="ECO:0008006" key="3">
    <source>
        <dbReference type="Google" id="ProtNLM"/>
    </source>
</evidence>
<name>A0ABR2JV17_9EUKA</name>
<organism evidence="1 2">
    <name type="scientific">Tritrichomonas musculus</name>
    <dbReference type="NCBI Taxonomy" id="1915356"/>
    <lineage>
        <taxon>Eukaryota</taxon>
        <taxon>Metamonada</taxon>
        <taxon>Parabasalia</taxon>
        <taxon>Tritrichomonadida</taxon>
        <taxon>Tritrichomonadidae</taxon>
        <taxon>Tritrichomonas</taxon>
    </lineage>
</organism>
<accession>A0ABR2JV17</accession>
<proteinExistence type="predicted"/>
<protein>
    <recommendedName>
        <fullName evidence="3">HTH psq-type domain-containing protein</fullName>
    </recommendedName>
</protein>
<evidence type="ECO:0000313" key="1">
    <source>
        <dbReference type="EMBL" id="KAK8882727.1"/>
    </source>
</evidence>